<dbReference type="AlphaFoldDB" id="Q231E6"/>
<evidence type="ECO:0000256" key="1">
    <source>
        <dbReference type="SAM" id="Phobius"/>
    </source>
</evidence>
<proteinExistence type="predicted"/>
<gene>
    <name evidence="2" type="ORF">TTHERM_00430140</name>
</gene>
<evidence type="ECO:0000313" key="2">
    <source>
        <dbReference type="EMBL" id="EAR91093.2"/>
    </source>
</evidence>
<evidence type="ECO:0000313" key="3">
    <source>
        <dbReference type="Proteomes" id="UP000009168"/>
    </source>
</evidence>
<keyword evidence="3" id="KW-1185">Reference proteome</keyword>
<dbReference type="InParanoid" id="Q231E6"/>
<dbReference type="HOGENOM" id="CLU_289276_0_0_1"/>
<dbReference type="Proteomes" id="UP000009168">
    <property type="component" value="Unassembled WGS sequence"/>
</dbReference>
<reference evidence="3" key="1">
    <citation type="journal article" date="2006" name="PLoS Biol.">
        <title>Macronuclear genome sequence of the ciliate Tetrahymena thermophila, a model eukaryote.</title>
        <authorList>
            <person name="Eisen J.A."/>
            <person name="Coyne R.S."/>
            <person name="Wu M."/>
            <person name="Wu D."/>
            <person name="Thiagarajan M."/>
            <person name="Wortman J.R."/>
            <person name="Badger J.H."/>
            <person name="Ren Q."/>
            <person name="Amedeo P."/>
            <person name="Jones K.M."/>
            <person name="Tallon L.J."/>
            <person name="Delcher A.L."/>
            <person name="Salzberg S.L."/>
            <person name="Silva J.C."/>
            <person name="Haas B.J."/>
            <person name="Majoros W.H."/>
            <person name="Farzad M."/>
            <person name="Carlton J.M."/>
            <person name="Smith R.K. Jr."/>
            <person name="Garg J."/>
            <person name="Pearlman R.E."/>
            <person name="Karrer K.M."/>
            <person name="Sun L."/>
            <person name="Manning G."/>
            <person name="Elde N.C."/>
            <person name="Turkewitz A.P."/>
            <person name="Asai D.J."/>
            <person name="Wilkes D.E."/>
            <person name="Wang Y."/>
            <person name="Cai H."/>
            <person name="Collins K."/>
            <person name="Stewart B.A."/>
            <person name="Lee S.R."/>
            <person name="Wilamowska K."/>
            <person name="Weinberg Z."/>
            <person name="Ruzzo W.L."/>
            <person name="Wloga D."/>
            <person name="Gaertig J."/>
            <person name="Frankel J."/>
            <person name="Tsao C.-C."/>
            <person name="Gorovsky M.A."/>
            <person name="Keeling P.J."/>
            <person name="Waller R.F."/>
            <person name="Patron N.J."/>
            <person name="Cherry J.M."/>
            <person name="Stover N.A."/>
            <person name="Krieger C.J."/>
            <person name="del Toro C."/>
            <person name="Ryder H.F."/>
            <person name="Williamson S.C."/>
            <person name="Barbeau R.A."/>
            <person name="Hamilton E.P."/>
            <person name="Orias E."/>
        </authorList>
    </citation>
    <scope>NUCLEOTIDE SEQUENCE [LARGE SCALE GENOMIC DNA]</scope>
    <source>
        <strain evidence="3">SB210</strain>
    </source>
</reference>
<feature type="transmembrane region" description="Helical" evidence="1">
    <location>
        <begin position="160"/>
        <end position="182"/>
    </location>
</feature>
<dbReference type="EMBL" id="GG662532">
    <property type="protein sequence ID" value="EAR91093.2"/>
    <property type="molecule type" value="Genomic_DNA"/>
</dbReference>
<keyword evidence="1" id="KW-1133">Transmembrane helix</keyword>
<dbReference type="KEGG" id="tet:TTHERM_00430140"/>
<sequence length="258" mass="29747">MQSFLNINNNQGCLIIYIFKQNNKIIIQQMMIMIIVIQMMNNQMKEAKVMFIEIIFTEIKADVQEAEVVVEVQAEEEVEVQAEAEVEVQAEAEVEVQVQAEVVAQAVAEVEAQAELEEQAEVEALAEVLGVEIVLQKETQKDQIIMKESKMLTLALKVKWLMSINILKIKGIQVIVIIIKVIMNLMSKKQLMCLRILINTNKIMIMDNKLIRKNYQEKFKNRKRKAQRRNKVNKILGSKNSSKKLIITNLTRSNTQIY</sequence>
<organism evidence="2 3">
    <name type="scientific">Tetrahymena thermophila (strain SB210)</name>
    <dbReference type="NCBI Taxonomy" id="312017"/>
    <lineage>
        <taxon>Eukaryota</taxon>
        <taxon>Sar</taxon>
        <taxon>Alveolata</taxon>
        <taxon>Ciliophora</taxon>
        <taxon>Intramacronucleata</taxon>
        <taxon>Oligohymenophorea</taxon>
        <taxon>Hymenostomatida</taxon>
        <taxon>Tetrahymenina</taxon>
        <taxon>Tetrahymenidae</taxon>
        <taxon>Tetrahymena</taxon>
    </lineage>
</organism>
<dbReference type="RefSeq" id="XP_001011338.2">
    <property type="nucleotide sequence ID" value="XM_001011338.3"/>
</dbReference>
<keyword evidence="1 2" id="KW-0812">Transmembrane</keyword>
<dbReference type="GeneID" id="7847126"/>
<name>Q231E6_TETTS</name>
<accession>Q231E6</accession>
<dbReference type="STRING" id="312017.Q231E6"/>
<protein>
    <submittedName>
        <fullName evidence="2">Transmembrane protein, putative</fullName>
    </submittedName>
</protein>
<keyword evidence="1" id="KW-0472">Membrane</keyword>